<dbReference type="Proteomes" id="UP000704712">
    <property type="component" value="Unassembled WGS sequence"/>
</dbReference>
<evidence type="ECO:0000313" key="2">
    <source>
        <dbReference type="EMBL" id="KAF4140361.1"/>
    </source>
</evidence>
<sequence length="577" mass="63657">MLQPSAAMVVHGDSGQERHSEGPRVITPEQQSFIEGPTVVSASSIQRRQQVFVQEEVIVSDVGVAQELDRAPKSEMIKKLLELAQYAHDHAINTAAETEKRLGCHLREYLDGIHAYYDASMKKQGELQSVELDRRLGCLERDVHERAQASAVATARTMANKLESHFNSALATMETSYNAHNTTYVSECETRLQSALKQVQDDFESATDLQSAWIEKRFNAKLDAAEQAAEIERQDNLRSCQTRIDEQDKKITARATELAQSHADNIERRLQKKLDDTIEAFEQHTKSDIDTRLVNTMARLEHTHQGAKDELKTTFTSSTSALEKNLQYQLQAAQNTTATKIHCLEQELRDLKNAAQEMAGHVSQLTNMEVRLHSLGSSLSTCQEFSEVPIQQTSSNRKGIVADTTASSVPFQLTSSNMDVIVADTTASSAPTTAPASTENSTLTNTAEDVQSIAVHQVESLVATPPEESAVLTALAQLSRGINELFVKAQPSYKSNSNAVTRMKARQDKISSFPRRQKVVRNPKLGASSSTRTENDGTKRVGQLRMSREGVCFVTGDQLQSVELSAKSTAELLAKVS</sequence>
<reference evidence="2" key="1">
    <citation type="submission" date="2020-03" db="EMBL/GenBank/DDBJ databases">
        <title>Hybrid Assembly of Korean Phytophthora infestans isolates.</title>
        <authorList>
            <person name="Prokchorchik M."/>
            <person name="Lee Y."/>
            <person name="Seo J."/>
            <person name="Cho J.-H."/>
            <person name="Park Y.-E."/>
            <person name="Jang D.-C."/>
            <person name="Im J.-S."/>
            <person name="Choi J.-G."/>
            <person name="Park H.-J."/>
            <person name="Lee G.-B."/>
            <person name="Lee Y.-G."/>
            <person name="Hong S.-Y."/>
            <person name="Cho K."/>
            <person name="Sohn K.H."/>
        </authorList>
    </citation>
    <scope>NUCLEOTIDE SEQUENCE</scope>
    <source>
        <strain evidence="2">KR_2_A2</strain>
    </source>
</reference>
<protein>
    <submittedName>
        <fullName evidence="2">Uncharacterized protein</fullName>
    </submittedName>
</protein>
<organism evidence="2 3">
    <name type="scientific">Phytophthora infestans</name>
    <name type="common">Potato late blight agent</name>
    <name type="synonym">Botrytis infestans</name>
    <dbReference type="NCBI Taxonomy" id="4787"/>
    <lineage>
        <taxon>Eukaryota</taxon>
        <taxon>Sar</taxon>
        <taxon>Stramenopiles</taxon>
        <taxon>Oomycota</taxon>
        <taxon>Peronosporomycetes</taxon>
        <taxon>Peronosporales</taxon>
        <taxon>Peronosporaceae</taxon>
        <taxon>Phytophthora</taxon>
    </lineage>
</organism>
<evidence type="ECO:0000256" key="1">
    <source>
        <dbReference type="SAM" id="MobiDB-lite"/>
    </source>
</evidence>
<dbReference type="EMBL" id="JAACNO010001470">
    <property type="protein sequence ID" value="KAF4140361.1"/>
    <property type="molecule type" value="Genomic_DNA"/>
</dbReference>
<feature type="region of interest" description="Disordered" evidence="1">
    <location>
        <begin position="1"/>
        <end position="22"/>
    </location>
</feature>
<gene>
    <name evidence="2" type="ORF">GN958_ATG10437</name>
</gene>
<dbReference type="AlphaFoldDB" id="A0A8S9UHU9"/>
<proteinExistence type="predicted"/>
<comment type="caution">
    <text evidence="2">The sequence shown here is derived from an EMBL/GenBank/DDBJ whole genome shotgun (WGS) entry which is preliminary data.</text>
</comment>
<name>A0A8S9UHU9_PHYIN</name>
<accession>A0A8S9UHU9</accession>
<feature type="region of interest" description="Disordered" evidence="1">
    <location>
        <begin position="522"/>
        <end position="543"/>
    </location>
</feature>
<evidence type="ECO:0000313" key="3">
    <source>
        <dbReference type="Proteomes" id="UP000704712"/>
    </source>
</evidence>